<evidence type="ECO:0000313" key="1">
    <source>
        <dbReference type="EMBL" id="MDZ5087142.1"/>
    </source>
</evidence>
<protein>
    <submittedName>
        <fullName evidence="1">Alpha/beta hydrolase</fullName>
    </submittedName>
</protein>
<gene>
    <name evidence="1" type="ORF">OHX15_17275</name>
</gene>
<sequence length="282" mass="30391">MSGPLSGWTITGDGVRLHHLEAGSGPAVVLLPGWSLTAQTFSAQLAELSLSRRVVAIDHRGHGRSSTPPAGYHLHRLAADLAAVLSTHNLDDVRLVGHSMGAAVIWSYLELFGTHRLRSVVFVDQMPCALRNPAWNDAQAAEAGATMDAAALFAFTDLLRGEGPDPRSGFLAETTSPGVSAQRLAWLSDQVAMFERRYAADLIFDVATHDWRALIPRIDLATLVVAGDSVNVPIASQQWIRDRITGSRFARVEGLSGGTHFPHWENPAAFNAALTAFWNSAD</sequence>
<evidence type="ECO:0000313" key="2">
    <source>
        <dbReference type="Proteomes" id="UP001289645"/>
    </source>
</evidence>
<reference evidence="1 2" key="1">
    <citation type="journal article" date="2021" name="Chemosphere">
        <title>Bioballs carrying a syntrophic Rhodococcus and Mycolicibacterium consortium for simultaneous sorption and biodegradation of fuel oil in contaminated freshwater.</title>
        <authorList>
            <person name="Naloka K."/>
            <person name="Polrit D."/>
            <person name="Muangchinda C."/>
            <person name="Thoetkiattikul H."/>
            <person name="Pinyakong O."/>
        </authorList>
    </citation>
    <scope>NUCLEOTIDE SEQUENCE [LARGE SCALE GENOMIC DNA]</scope>
    <source>
        <strain evidence="1 2">J101</strain>
    </source>
</reference>
<accession>A0ACC6MJU7</accession>
<dbReference type="EMBL" id="JAOXLN010000018">
    <property type="protein sequence ID" value="MDZ5087142.1"/>
    <property type="molecule type" value="Genomic_DNA"/>
</dbReference>
<keyword evidence="1" id="KW-0378">Hydrolase</keyword>
<comment type="caution">
    <text evidence="1">The sequence shown here is derived from an EMBL/GenBank/DDBJ whole genome shotgun (WGS) entry which is preliminary data.</text>
</comment>
<proteinExistence type="predicted"/>
<dbReference type="Proteomes" id="UP001289645">
    <property type="component" value="Unassembled WGS sequence"/>
</dbReference>
<keyword evidence="2" id="KW-1185">Reference proteome</keyword>
<name>A0ACC6MJU7_MYCPF</name>
<organism evidence="1 2">
    <name type="scientific">Mycolicibacterium parafortuitum</name>
    <name type="common">Mycobacterium parafortuitum</name>
    <dbReference type="NCBI Taxonomy" id="39692"/>
    <lineage>
        <taxon>Bacteria</taxon>
        <taxon>Bacillati</taxon>
        <taxon>Actinomycetota</taxon>
        <taxon>Actinomycetes</taxon>
        <taxon>Mycobacteriales</taxon>
        <taxon>Mycobacteriaceae</taxon>
        <taxon>Mycolicibacterium</taxon>
    </lineage>
</organism>